<dbReference type="Proteomes" id="UP001274830">
    <property type="component" value="Unassembled WGS sequence"/>
</dbReference>
<dbReference type="EMBL" id="JAUTXT010000006">
    <property type="protein sequence ID" value="KAK3677674.1"/>
    <property type="molecule type" value="Genomic_DNA"/>
</dbReference>
<keyword evidence="1" id="KW-0732">Signal</keyword>
<feature type="signal peptide" evidence="1">
    <location>
        <begin position="1"/>
        <end position="17"/>
    </location>
</feature>
<proteinExistence type="predicted"/>
<evidence type="ECO:0000256" key="1">
    <source>
        <dbReference type="SAM" id="SignalP"/>
    </source>
</evidence>
<sequence length="197" mass="20384">MHISSLLPLCAAGAAYAQATSKCTTTITRTTSVPTSTKGSAAGPPSTLLPSYAWIRAVETPNYHSYLQSNPPLATASAILGPNTSAGQFKLVAGQLEYAQDGSGSKVLYASVGTPASASATILPVSFSSQPGAHGTFAYSGDTLQWTTSEYKRPNPGAWLVCANHSLFINLGNYGYQTPTGCNDATIHSYGNSIADV</sequence>
<comment type="caution">
    <text evidence="2">The sequence shown here is derived from an EMBL/GenBank/DDBJ whole genome shotgun (WGS) entry which is preliminary data.</text>
</comment>
<name>A0AAE0WTD5_9PEZI</name>
<protein>
    <submittedName>
        <fullName evidence="2">Uncharacterized protein</fullName>
    </submittedName>
</protein>
<feature type="chain" id="PRO_5042278854" evidence="1">
    <location>
        <begin position="18"/>
        <end position="197"/>
    </location>
</feature>
<reference evidence="2" key="1">
    <citation type="submission" date="2023-07" db="EMBL/GenBank/DDBJ databases">
        <title>Black Yeasts Isolated from many extreme environments.</title>
        <authorList>
            <person name="Coleine C."/>
            <person name="Stajich J.E."/>
            <person name="Selbmann L."/>
        </authorList>
    </citation>
    <scope>NUCLEOTIDE SEQUENCE</scope>
    <source>
        <strain evidence="2">CCFEE 5485</strain>
    </source>
</reference>
<gene>
    <name evidence="2" type="ORF">LTR78_002524</name>
</gene>
<accession>A0AAE0WTD5</accession>
<evidence type="ECO:0000313" key="2">
    <source>
        <dbReference type="EMBL" id="KAK3677674.1"/>
    </source>
</evidence>
<keyword evidence="3" id="KW-1185">Reference proteome</keyword>
<evidence type="ECO:0000313" key="3">
    <source>
        <dbReference type="Proteomes" id="UP001274830"/>
    </source>
</evidence>
<dbReference type="AlphaFoldDB" id="A0AAE0WTD5"/>
<organism evidence="2 3">
    <name type="scientific">Recurvomyces mirabilis</name>
    <dbReference type="NCBI Taxonomy" id="574656"/>
    <lineage>
        <taxon>Eukaryota</taxon>
        <taxon>Fungi</taxon>
        <taxon>Dikarya</taxon>
        <taxon>Ascomycota</taxon>
        <taxon>Pezizomycotina</taxon>
        <taxon>Dothideomycetes</taxon>
        <taxon>Dothideomycetidae</taxon>
        <taxon>Mycosphaerellales</taxon>
        <taxon>Teratosphaeriaceae</taxon>
        <taxon>Recurvomyces</taxon>
    </lineage>
</organism>